<dbReference type="EMBL" id="FMCT01000012">
    <property type="protein sequence ID" value="SCF42030.1"/>
    <property type="molecule type" value="Genomic_DNA"/>
</dbReference>
<dbReference type="AlphaFoldDB" id="A0A1C5A9Z0"/>
<dbReference type="Proteomes" id="UP000183585">
    <property type="component" value="Unassembled WGS sequence"/>
</dbReference>
<organism evidence="1 2">
    <name type="scientific">Micromonospora carbonacea</name>
    <dbReference type="NCBI Taxonomy" id="47853"/>
    <lineage>
        <taxon>Bacteria</taxon>
        <taxon>Bacillati</taxon>
        <taxon>Actinomycetota</taxon>
        <taxon>Actinomycetes</taxon>
        <taxon>Micromonosporales</taxon>
        <taxon>Micromonosporaceae</taxon>
        <taxon>Micromonospora</taxon>
    </lineage>
</organism>
<keyword evidence="2" id="KW-1185">Reference proteome</keyword>
<evidence type="ECO:0000313" key="1">
    <source>
        <dbReference type="EMBL" id="SCF42030.1"/>
    </source>
</evidence>
<name>A0A1C5A9Z0_9ACTN</name>
<reference evidence="2" key="1">
    <citation type="submission" date="2016-06" db="EMBL/GenBank/DDBJ databases">
        <authorList>
            <person name="Varghese N."/>
            <person name="Submissions Spin"/>
        </authorList>
    </citation>
    <scope>NUCLEOTIDE SEQUENCE [LARGE SCALE GENOMIC DNA]</scope>
    <source>
        <strain evidence="2">DSM 43168</strain>
    </source>
</reference>
<dbReference type="RefSeq" id="WP_074476832.1">
    <property type="nucleotide sequence ID" value="NZ_FMCT01000012.1"/>
</dbReference>
<accession>A0A1C5A9Z0</accession>
<protein>
    <submittedName>
        <fullName evidence="1">Uncharacterized protein</fullName>
    </submittedName>
</protein>
<gene>
    <name evidence="1" type="ORF">GA0070563_11229</name>
</gene>
<sequence>MTASADHPHTDPGDGRTECDRCGKWVFPVIHSCKGVPVTARARARMGLAAAEDPTAAVRAAISSNPTPNPDRMRALVDFLNPDNAPPGEGRYVASVALELLALAYRAETADRRNP</sequence>
<evidence type="ECO:0000313" key="2">
    <source>
        <dbReference type="Proteomes" id="UP000183585"/>
    </source>
</evidence>
<proteinExistence type="predicted"/>